<keyword evidence="3" id="KW-1185">Reference proteome</keyword>
<proteinExistence type="predicted"/>
<dbReference type="Proteomes" id="UP001187192">
    <property type="component" value="Unassembled WGS sequence"/>
</dbReference>
<gene>
    <name evidence="2" type="ORF">TIFTF001_038347</name>
</gene>
<dbReference type="Pfam" id="PF24758">
    <property type="entry name" value="LRR_At5g56370"/>
    <property type="match status" value="1"/>
</dbReference>
<dbReference type="PANTHER" id="PTHR31639:SF289">
    <property type="entry name" value="F-BOX DOMAIN CONTAINING PROTEIN"/>
    <property type="match status" value="1"/>
</dbReference>
<evidence type="ECO:0000259" key="1">
    <source>
        <dbReference type="Pfam" id="PF24758"/>
    </source>
</evidence>
<dbReference type="InterPro" id="IPR032675">
    <property type="entry name" value="LRR_dom_sf"/>
</dbReference>
<dbReference type="SUPFAM" id="SSF52047">
    <property type="entry name" value="RNI-like"/>
    <property type="match status" value="1"/>
</dbReference>
<protein>
    <recommendedName>
        <fullName evidence="1">F-box/LRR-repeat protein 15/At3g58940/PEG3-like LRR domain-containing protein</fullName>
    </recommendedName>
</protein>
<evidence type="ECO:0000313" key="3">
    <source>
        <dbReference type="Proteomes" id="UP001187192"/>
    </source>
</evidence>
<dbReference type="Gene3D" id="3.80.10.10">
    <property type="entry name" value="Ribonuclease Inhibitor"/>
    <property type="match status" value="1"/>
</dbReference>
<evidence type="ECO:0000313" key="2">
    <source>
        <dbReference type="EMBL" id="GMN69297.1"/>
    </source>
</evidence>
<dbReference type="AlphaFoldDB" id="A0AA88E749"/>
<reference evidence="2" key="1">
    <citation type="submission" date="2023-07" db="EMBL/GenBank/DDBJ databases">
        <title>draft genome sequence of fig (Ficus carica).</title>
        <authorList>
            <person name="Takahashi T."/>
            <person name="Nishimura K."/>
        </authorList>
    </citation>
    <scope>NUCLEOTIDE SEQUENCE</scope>
</reference>
<accession>A0AA88E749</accession>
<comment type="caution">
    <text evidence="2">The sequence shown here is derived from an EMBL/GenBank/DDBJ whole genome shotgun (WGS) entry which is preliminary data.</text>
</comment>
<name>A0AA88E749_FICCA</name>
<sequence length="197" mass="22801">MEDISRLSVVSKRCRQLCISTPSLSFDVIPYRTDERKRAQLMNYFERLLFLRKGMDTQDCHIRCLESSFNFAEEEYRVLSWLHNAVMCNFKQLVLDVNLKRGSDFVLPSCLFRCKSLDSLTMRFTNRTGILKIPSSIGGTSGLSFLKYLKMKSVRIEERFGEWISSYCKSLEELSLTDTLYTGLGFSALHIDPVLVF</sequence>
<dbReference type="PANTHER" id="PTHR31639">
    <property type="entry name" value="F-BOX PROTEIN-LIKE"/>
    <property type="match status" value="1"/>
</dbReference>
<dbReference type="InterPro" id="IPR055411">
    <property type="entry name" value="LRR_FXL15/At3g58940/PEG3-like"/>
</dbReference>
<organism evidence="2 3">
    <name type="scientific">Ficus carica</name>
    <name type="common">Common fig</name>
    <dbReference type="NCBI Taxonomy" id="3494"/>
    <lineage>
        <taxon>Eukaryota</taxon>
        <taxon>Viridiplantae</taxon>
        <taxon>Streptophyta</taxon>
        <taxon>Embryophyta</taxon>
        <taxon>Tracheophyta</taxon>
        <taxon>Spermatophyta</taxon>
        <taxon>Magnoliopsida</taxon>
        <taxon>eudicotyledons</taxon>
        <taxon>Gunneridae</taxon>
        <taxon>Pentapetalae</taxon>
        <taxon>rosids</taxon>
        <taxon>fabids</taxon>
        <taxon>Rosales</taxon>
        <taxon>Moraceae</taxon>
        <taxon>Ficeae</taxon>
        <taxon>Ficus</taxon>
    </lineage>
</organism>
<feature type="domain" description="F-box/LRR-repeat protein 15/At3g58940/PEG3-like LRR" evidence="1">
    <location>
        <begin position="80"/>
        <end position="179"/>
    </location>
</feature>
<dbReference type="EMBL" id="BTGU01000813">
    <property type="protein sequence ID" value="GMN69297.1"/>
    <property type="molecule type" value="Genomic_DNA"/>
</dbReference>